<proteinExistence type="predicted"/>
<evidence type="ECO:0000313" key="2">
    <source>
        <dbReference type="EMBL" id="KAK6358675.1"/>
    </source>
</evidence>
<feature type="compositionally biased region" description="Polar residues" evidence="1">
    <location>
        <begin position="438"/>
        <end position="456"/>
    </location>
</feature>
<dbReference type="PANTHER" id="PTHR38436:SF3">
    <property type="entry name" value="CARBOXYMETHYLENEBUTENOLIDASE-RELATED"/>
    <property type="match status" value="1"/>
</dbReference>
<sequence length="456" mass="50499">MKVSAFNFRSLFSRFAVTASKPTPPPPQTTTATAAASATTTNPPIQTNTNPTGTTTTKTTTKPKTKSLLSIIKLFSSHRPKRVHYRRYITLNMNTNLPRIFITADTNEFDPSELAQWQAEGYEVVYIPRADNQVFELLGDALEGSEKYCIIAYGTAATLALQYALYPVGNLVALIAYYPTGLPSTFPSEPYPERLRRILIQIPDGQTFNPDVTKHTQCLKFQLYQNAKPGFAEKLTANYNPIAAGLAHSRTLAVVRDTLGPELDLEEIWGEHLLAAFVSRNANKTLDSMVKEPYVNHVPTLVGGSGYDELHDFYHNYFIPTNPPSLSLQQISRTVGSDRIVDEMICRFKHTTEMIWMLPGVKPTGRRVEIPIVIIACIKAKKVYAENVYWDQASVLKQIGVVDFTGLPVSGPESAWKVEDKDSVPANILLGGGELQEPLTNDESATVTEGTENNTK</sequence>
<keyword evidence="3" id="KW-1185">Reference proteome</keyword>
<dbReference type="SUPFAM" id="SSF54427">
    <property type="entry name" value="NTF2-like"/>
    <property type="match status" value="1"/>
</dbReference>
<evidence type="ECO:0000256" key="1">
    <source>
        <dbReference type="SAM" id="MobiDB-lite"/>
    </source>
</evidence>
<dbReference type="Gene3D" id="3.10.450.50">
    <property type="match status" value="1"/>
</dbReference>
<dbReference type="GO" id="GO:0030638">
    <property type="term" value="P:polyketide metabolic process"/>
    <property type="evidence" value="ECO:0007669"/>
    <property type="project" value="InterPro"/>
</dbReference>
<reference evidence="2 3" key="1">
    <citation type="submission" date="2019-10" db="EMBL/GenBank/DDBJ databases">
        <authorList>
            <person name="Palmer J.M."/>
        </authorList>
    </citation>
    <scope>NUCLEOTIDE SEQUENCE [LARGE SCALE GENOMIC DNA]</scope>
    <source>
        <strain evidence="2 3">TWF730</strain>
    </source>
</reference>
<dbReference type="AlphaFoldDB" id="A0AAV9VG11"/>
<dbReference type="PANTHER" id="PTHR38436">
    <property type="entry name" value="POLYKETIDE CYCLASE SNOAL-LIKE DOMAIN"/>
    <property type="match status" value="1"/>
</dbReference>
<feature type="compositionally biased region" description="Low complexity" evidence="1">
    <location>
        <begin position="29"/>
        <end position="62"/>
    </location>
</feature>
<gene>
    <name evidence="2" type="ORF">TWF730_007998</name>
</gene>
<evidence type="ECO:0008006" key="4">
    <source>
        <dbReference type="Google" id="ProtNLM"/>
    </source>
</evidence>
<feature type="region of interest" description="Disordered" evidence="1">
    <location>
        <begin position="431"/>
        <end position="456"/>
    </location>
</feature>
<name>A0AAV9VG11_9PEZI</name>
<organism evidence="2 3">
    <name type="scientific">Orbilia blumenaviensis</name>
    <dbReference type="NCBI Taxonomy" id="1796055"/>
    <lineage>
        <taxon>Eukaryota</taxon>
        <taxon>Fungi</taxon>
        <taxon>Dikarya</taxon>
        <taxon>Ascomycota</taxon>
        <taxon>Pezizomycotina</taxon>
        <taxon>Orbiliomycetes</taxon>
        <taxon>Orbiliales</taxon>
        <taxon>Orbiliaceae</taxon>
        <taxon>Orbilia</taxon>
    </lineage>
</organism>
<protein>
    <recommendedName>
        <fullName evidence="4">Carboxymethylenebutenolidase</fullName>
    </recommendedName>
</protein>
<dbReference type="InterPro" id="IPR009959">
    <property type="entry name" value="Cyclase_SnoaL-like"/>
</dbReference>
<dbReference type="EMBL" id="JAVHNS010000004">
    <property type="protein sequence ID" value="KAK6358675.1"/>
    <property type="molecule type" value="Genomic_DNA"/>
</dbReference>
<dbReference type="InterPro" id="IPR032710">
    <property type="entry name" value="NTF2-like_dom_sf"/>
</dbReference>
<accession>A0AAV9VG11</accession>
<comment type="caution">
    <text evidence="2">The sequence shown here is derived from an EMBL/GenBank/DDBJ whole genome shotgun (WGS) entry which is preliminary data.</text>
</comment>
<evidence type="ECO:0000313" key="3">
    <source>
        <dbReference type="Proteomes" id="UP001373714"/>
    </source>
</evidence>
<dbReference type="Proteomes" id="UP001373714">
    <property type="component" value="Unassembled WGS sequence"/>
</dbReference>
<feature type="region of interest" description="Disordered" evidence="1">
    <location>
        <begin position="18"/>
        <end position="62"/>
    </location>
</feature>